<dbReference type="PROSITE" id="PS50041">
    <property type="entry name" value="C_TYPE_LECTIN_2"/>
    <property type="match status" value="1"/>
</dbReference>
<dbReference type="InterPro" id="IPR016186">
    <property type="entry name" value="C-type_lectin-like/link_sf"/>
</dbReference>
<feature type="domain" description="Ig-like" evidence="4">
    <location>
        <begin position="476"/>
        <end position="564"/>
    </location>
</feature>
<dbReference type="EMBL" id="CP111020">
    <property type="protein sequence ID" value="WAR15235.1"/>
    <property type="molecule type" value="Genomic_DNA"/>
</dbReference>
<dbReference type="InterPro" id="IPR003599">
    <property type="entry name" value="Ig_sub"/>
</dbReference>
<dbReference type="SMART" id="SM00408">
    <property type="entry name" value="IGc2"/>
    <property type="match status" value="2"/>
</dbReference>
<keyword evidence="7" id="KW-1185">Reference proteome</keyword>
<evidence type="ECO:0000256" key="1">
    <source>
        <dbReference type="ARBA" id="ARBA00022737"/>
    </source>
</evidence>
<dbReference type="SMART" id="SM00034">
    <property type="entry name" value="CLECT"/>
    <property type="match status" value="1"/>
</dbReference>
<dbReference type="Pfam" id="PF07679">
    <property type="entry name" value="I-set"/>
    <property type="match status" value="1"/>
</dbReference>
<gene>
    <name evidence="6" type="ORF">MAR_005340</name>
</gene>
<dbReference type="InterPro" id="IPR036116">
    <property type="entry name" value="FN3_sf"/>
</dbReference>
<dbReference type="SMART" id="SM00409">
    <property type="entry name" value="IG"/>
    <property type="match status" value="4"/>
</dbReference>
<dbReference type="CDD" id="cd00063">
    <property type="entry name" value="FN3"/>
    <property type="match status" value="2"/>
</dbReference>
<evidence type="ECO:0000259" key="4">
    <source>
        <dbReference type="PROSITE" id="PS50835"/>
    </source>
</evidence>
<dbReference type="InterPro" id="IPR003961">
    <property type="entry name" value="FN3_dom"/>
</dbReference>
<dbReference type="InterPro" id="IPR013098">
    <property type="entry name" value="Ig_I-set"/>
</dbReference>
<accession>A0ABY7F0U6</accession>
<evidence type="ECO:0000313" key="6">
    <source>
        <dbReference type="EMBL" id="WAR15235.1"/>
    </source>
</evidence>
<feature type="domain" description="Ig-like" evidence="4">
    <location>
        <begin position="374"/>
        <end position="466"/>
    </location>
</feature>
<proteinExistence type="predicted"/>
<dbReference type="SUPFAM" id="SSF48726">
    <property type="entry name" value="Immunoglobulin"/>
    <property type="match status" value="4"/>
</dbReference>
<keyword evidence="2" id="KW-1015">Disulfide bond</keyword>
<dbReference type="Pfam" id="PF00041">
    <property type="entry name" value="fn3"/>
    <property type="match status" value="1"/>
</dbReference>
<dbReference type="InterPro" id="IPR007110">
    <property type="entry name" value="Ig-like_dom"/>
</dbReference>
<dbReference type="SUPFAM" id="SSF49265">
    <property type="entry name" value="Fibronectin type III"/>
    <property type="match status" value="1"/>
</dbReference>
<dbReference type="InterPro" id="IPR013783">
    <property type="entry name" value="Ig-like_fold"/>
</dbReference>
<dbReference type="InterPro" id="IPR016187">
    <property type="entry name" value="CTDL_fold"/>
</dbReference>
<dbReference type="Gene3D" id="3.10.100.10">
    <property type="entry name" value="Mannose-Binding Protein A, subunit A"/>
    <property type="match status" value="1"/>
</dbReference>
<feature type="non-terminal residue" evidence="6">
    <location>
        <position position="1"/>
    </location>
</feature>
<reference evidence="6" key="1">
    <citation type="submission" date="2022-11" db="EMBL/GenBank/DDBJ databases">
        <title>Centuries of genome instability and evolution in soft-shell clam transmissible cancer (bioRxiv).</title>
        <authorList>
            <person name="Hart S.F.M."/>
            <person name="Yonemitsu M.A."/>
            <person name="Giersch R.M."/>
            <person name="Beal B.F."/>
            <person name="Arriagada G."/>
            <person name="Davis B.W."/>
            <person name="Ostrander E.A."/>
            <person name="Goff S.P."/>
            <person name="Metzger M.J."/>
        </authorList>
    </citation>
    <scope>NUCLEOTIDE SEQUENCE</scope>
    <source>
        <strain evidence="6">MELC-2E11</strain>
        <tissue evidence="6">Siphon/mantle</tissue>
    </source>
</reference>
<dbReference type="InterPro" id="IPR036179">
    <property type="entry name" value="Ig-like_dom_sf"/>
</dbReference>
<dbReference type="PANTHER" id="PTHR44170:SF6">
    <property type="entry name" value="CONTACTIN"/>
    <property type="match status" value="1"/>
</dbReference>
<evidence type="ECO:0000313" key="7">
    <source>
        <dbReference type="Proteomes" id="UP001164746"/>
    </source>
</evidence>
<dbReference type="Pfam" id="PF13927">
    <property type="entry name" value="Ig_3"/>
    <property type="match status" value="1"/>
</dbReference>
<keyword evidence="1" id="KW-0677">Repeat</keyword>
<evidence type="ECO:0000259" key="3">
    <source>
        <dbReference type="PROSITE" id="PS50041"/>
    </source>
</evidence>
<dbReference type="Proteomes" id="UP001164746">
    <property type="component" value="Chromosome 9"/>
</dbReference>
<dbReference type="PANTHER" id="PTHR44170">
    <property type="entry name" value="PROTEIN SIDEKICK"/>
    <property type="match status" value="1"/>
</dbReference>
<feature type="domain" description="Fibronectin type-III" evidence="5">
    <location>
        <begin position="568"/>
        <end position="686"/>
    </location>
</feature>
<evidence type="ECO:0000259" key="5">
    <source>
        <dbReference type="PROSITE" id="PS50853"/>
    </source>
</evidence>
<feature type="domain" description="Ig-like" evidence="4">
    <location>
        <begin position="275"/>
        <end position="341"/>
    </location>
</feature>
<dbReference type="PROSITE" id="PS50853">
    <property type="entry name" value="FN3"/>
    <property type="match status" value="2"/>
</dbReference>
<dbReference type="Gene3D" id="2.60.40.10">
    <property type="entry name" value="Immunoglobulins"/>
    <property type="match status" value="6"/>
</dbReference>
<dbReference type="InterPro" id="IPR001304">
    <property type="entry name" value="C-type_lectin-like"/>
</dbReference>
<dbReference type="InterPro" id="IPR003598">
    <property type="entry name" value="Ig_sub2"/>
</dbReference>
<dbReference type="PROSITE" id="PS50835">
    <property type="entry name" value="IG_LIKE"/>
    <property type="match status" value="4"/>
</dbReference>
<evidence type="ECO:0000256" key="2">
    <source>
        <dbReference type="ARBA" id="ARBA00023157"/>
    </source>
</evidence>
<protein>
    <submittedName>
        <fullName evidence="6">CNTN5-like protein</fullName>
    </submittedName>
</protein>
<feature type="domain" description="Fibronectin type-III" evidence="5">
    <location>
        <begin position="731"/>
        <end position="837"/>
    </location>
</feature>
<name>A0ABY7F0U6_MYAAR</name>
<feature type="domain" description="C-type lectin" evidence="3">
    <location>
        <begin position="10"/>
        <end position="135"/>
    </location>
</feature>
<organism evidence="6 7">
    <name type="scientific">Mya arenaria</name>
    <name type="common">Soft-shell clam</name>
    <dbReference type="NCBI Taxonomy" id="6604"/>
    <lineage>
        <taxon>Eukaryota</taxon>
        <taxon>Metazoa</taxon>
        <taxon>Spiralia</taxon>
        <taxon>Lophotrochozoa</taxon>
        <taxon>Mollusca</taxon>
        <taxon>Bivalvia</taxon>
        <taxon>Autobranchia</taxon>
        <taxon>Heteroconchia</taxon>
        <taxon>Euheterodonta</taxon>
        <taxon>Imparidentia</taxon>
        <taxon>Neoheterodontei</taxon>
        <taxon>Myida</taxon>
        <taxon>Myoidea</taxon>
        <taxon>Myidae</taxon>
        <taxon>Mya</taxon>
    </lineage>
</organism>
<dbReference type="SMART" id="SM00060">
    <property type="entry name" value="FN3"/>
    <property type="match status" value="2"/>
</dbReference>
<dbReference type="SUPFAM" id="SSF56436">
    <property type="entry name" value="C-type lectin-like"/>
    <property type="match status" value="1"/>
</dbReference>
<sequence>TGCPSSWVLFESHCYGFITDNPKILEEADSSCWTKGARLLTVNSESEHQMISRYLTENDIVLQSTWYTSGYYVTNGIRWGSGDVIFDVNINDFWNAPPNTMSRLYNKIAYKYGNGRWIYGWALVSGSQHHNYICEMPLADVHYMDVLNRDYDYGQGLVNTKDLSRGPMMTSEPRDVVVFGEGMGTSIAIECQASGQPAPRYTWYRGNDTLTANDNERYTISGGKLTIQSPQQVADSGEYRCKADNAVGTILSRPAVVQFGFLHTFSPVRPDDQAGTMFEGVRISCLAPAYSPAVRFGWFKNHNTHNYIFPGHPVHFISQSGYLYFSEVQPSDDRTYYCVVTLVPPYDYNVDTTLAPSRVGLGTKLILRPGTFAPNFDQFPMKPSQMAALGGTTLISCEVQGAPHPRVEWLKDGGPLGLIPGDVSGRLKMGVNFDLRITEIGVSDRGLYTCKASNVNGEAHNTTFLTVVDGVIIDRPPVPTEVTVNRTAFLYCAASQSASGLDVTYRWSMNGHQINTRTNPNIIEGKREGITGIYIREATFNLEGEYGCEAITPLQIEKKSAYLTVKGPPGAPAGCYVDGESVTSSTARVIWTVSAGLEHGAPINSYDIEADTLYDPEKWVVIATDIPENTAVEAAAAAGGRADQRTATLNDLVPNTSYRFRVRAVNGFGRGAQASKPSVYIRTWSTAPYRAPDNVGGGDGKPLPESEQCGPGIGYNLYWKRNATRELPDVVPMISDVSGINISTCVVSWDPIPDTREHIKGRIGGYTIQYYWNDQGCNPMTGCEVTNLRTRNIYGQTDNVMLIDLEANSELFFRLQVFNSAGRGPKGEWRRGETATNGGLLRIDPTTTQICYEDVSCDSPCQFYHVSHLLTVLILSISTKCTVNIL</sequence>
<feature type="domain" description="Ig-like" evidence="4">
    <location>
        <begin position="167"/>
        <end position="258"/>
    </location>
</feature>